<keyword evidence="2" id="KW-0812">Transmembrane</keyword>
<evidence type="ECO:0000313" key="4">
    <source>
        <dbReference type="EMBL" id="GFR39097.1"/>
    </source>
</evidence>
<dbReference type="RefSeq" id="WP_200967303.1">
    <property type="nucleotide sequence ID" value="NZ_BMAQ01000033.1"/>
</dbReference>
<protein>
    <recommendedName>
        <fullName evidence="3">SPOR domain-containing protein</fullName>
    </recommendedName>
</protein>
<gene>
    <name evidence="4" type="ORF">PRECH8_23930</name>
</gene>
<keyword evidence="2" id="KW-0472">Membrane</keyword>
<keyword evidence="2" id="KW-1133">Transmembrane helix</keyword>
<dbReference type="GO" id="GO:0042834">
    <property type="term" value="F:peptidoglycan binding"/>
    <property type="evidence" value="ECO:0007669"/>
    <property type="project" value="InterPro"/>
</dbReference>
<sequence length="465" mass="51513">MTKARITYRFDHDKEQFSRLAAQDDGSKDSSPMTQEFHRDQKMDLRIHEDQEIDSPSERKHGDALDQASDSIYDSQMLNLYTNDYGAWSSPFDIEVERLEQLIRESGREGDADTGGDKPSGLASVDETNDSFDMQQRQTDDVRRRAGMDGMDAEFEHSGAGAADVERDGLILLDLDEPQPALSYRSPLSWFRLGASALGAVATGVLLGLFVIQMFSNLTQPEAPPVFTPQGAEDHSMQPVADPDGPEESGAMENRGVSVQLPEHTVYMLQFGVFSTLEGAQAAQNQLRQAGIASAYEAREQHVVYAGMTPDRNSALLLSNQLSSLDLETYVKPYARPVIQAIQWGDSEAEHVRAYFSDGLDLARMVSLLTLVHLEEKVLTNFEDETIQALTESHQGWSMHANHIAGAVPEAAEALFEAMNNSLTTAVNSLLEYKKNPSVSYLWQAQSAVMQYIIQERELLATLAD</sequence>
<organism evidence="4 5">
    <name type="scientific">Insulibacter thermoxylanivorax</name>
    <dbReference type="NCBI Taxonomy" id="2749268"/>
    <lineage>
        <taxon>Bacteria</taxon>
        <taxon>Bacillati</taxon>
        <taxon>Bacillota</taxon>
        <taxon>Bacilli</taxon>
        <taxon>Bacillales</taxon>
        <taxon>Paenibacillaceae</taxon>
        <taxon>Insulibacter</taxon>
    </lineage>
</organism>
<name>A0A916VG74_9BACL</name>
<evidence type="ECO:0000313" key="5">
    <source>
        <dbReference type="Proteomes" id="UP000654993"/>
    </source>
</evidence>
<dbReference type="SUPFAM" id="SSF110997">
    <property type="entry name" value="Sporulation related repeat"/>
    <property type="match status" value="1"/>
</dbReference>
<feature type="compositionally biased region" description="Basic and acidic residues" evidence="1">
    <location>
        <begin position="36"/>
        <end position="64"/>
    </location>
</feature>
<evidence type="ECO:0000256" key="2">
    <source>
        <dbReference type="SAM" id="Phobius"/>
    </source>
</evidence>
<feature type="domain" description="SPOR" evidence="3">
    <location>
        <begin position="265"/>
        <end position="323"/>
    </location>
</feature>
<evidence type="ECO:0000259" key="3">
    <source>
        <dbReference type="Pfam" id="PF05036"/>
    </source>
</evidence>
<dbReference type="EMBL" id="BMAQ01000033">
    <property type="protein sequence ID" value="GFR39097.1"/>
    <property type="molecule type" value="Genomic_DNA"/>
</dbReference>
<feature type="region of interest" description="Disordered" evidence="1">
    <location>
        <begin position="106"/>
        <end position="138"/>
    </location>
</feature>
<keyword evidence="5" id="KW-1185">Reference proteome</keyword>
<dbReference type="AlphaFoldDB" id="A0A916VG74"/>
<dbReference type="InterPro" id="IPR007730">
    <property type="entry name" value="SPOR-like_dom"/>
</dbReference>
<dbReference type="Proteomes" id="UP000654993">
    <property type="component" value="Unassembled WGS sequence"/>
</dbReference>
<proteinExistence type="predicted"/>
<reference evidence="4" key="2">
    <citation type="journal article" date="2021" name="Data Brief">
        <title>Draft genome sequence data of the facultative, thermophilic, xylanolytic bacterium Paenibacillus sp. strain DA-C8.</title>
        <authorList>
            <person name="Chhe C."/>
            <person name="Uke A."/>
            <person name="Baramee S."/>
            <person name="Ungkulpasvich U."/>
            <person name="Tachaapaikoon C."/>
            <person name="Pason P."/>
            <person name="Waeonukul R."/>
            <person name="Ratanakhanokchai K."/>
            <person name="Kosugi A."/>
        </authorList>
    </citation>
    <scope>NUCLEOTIDE SEQUENCE</scope>
    <source>
        <strain evidence="4">DA-C8</strain>
    </source>
</reference>
<feature type="transmembrane region" description="Helical" evidence="2">
    <location>
        <begin position="193"/>
        <end position="215"/>
    </location>
</feature>
<evidence type="ECO:0000256" key="1">
    <source>
        <dbReference type="SAM" id="MobiDB-lite"/>
    </source>
</evidence>
<feature type="region of interest" description="Disordered" evidence="1">
    <location>
        <begin position="17"/>
        <end position="64"/>
    </location>
</feature>
<reference evidence="4" key="1">
    <citation type="submission" date="2020-08" db="EMBL/GenBank/DDBJ databases">
        <authorList>
            <person name="Uke A."/>
            <person name="Chhe C."/>
            <person name="Baramee S."/>
            <person name="Kosugi A."/>
        </authorList>
    </citation>
    <scope>NUCLEOTIDE SEQUENCE</scope>
    <source>
        <strain evidence="4">DA-C8</strain>
    </source>
</reference>
<dbReference type="InterPro" id="IPR036680">
    <property type="entry name" value="SPOR-like_sf"/>
</dbReference>
<dbReference type="Gene3D" id="3.30.70.1070">
    <property type="entry name" value="Sporulation related repeat"/>
    <property type="match status" value="1"/>
</dbReference>
<comment type="caution">
    <text evidence="4">The sequence shown here is derived from an EMBL/GenBank/DDBJ whole genome shotgun (WGS) entry which is preliminary data.</text>
</comment>
<accession>A0A916VG74</accession>
<feature type="region of interest" description="Disordered" evidence="1">
    <location>
        <begin position="226"/>
        <end position="252"/>
    </location>
</feature>
<dbReference type="Pfam" id="PF05036">
    <property type="entry name" value="SPOR"/>
    <property type="match status" value="1"/>
</dbReference>